<accession>A0A4P9ZPD3</accession>
<feature type="region of interest" description="Disordered" evidence="1">
    <location>
        <begin position="84"/>
        <end position="109"/>
    </location>
</feature>
<feature type="signal peptide" evidence="2">
    <location>
        <begin position="1"/>
        <end position="20"/>
    </location>
</feature>
<protein>
    <submittedName>
        <fullName evidence="3">Uncharacterized protein</fullName>
    </submittedName>
</protein>
<dbReference type="Proteomes" id="UP000268162">
    <property type="component" value="Unassembled WGS sequence"/>
</dbReference>
<keyword evidence="4" id="KW-1185">Reference proteome</keyword>
<evidence type="ECO:0000256" key="2">
    <source>
        <dbReference type="SAM" id="SignalP"/>
    </source>
</evidence>
<reference evidence="4" key="1">
    <citation type="journal article" date="2018" name="Nat. Microbiol.">
        <title>Leveraging single-cell genomics to expand the fungal tree of life.</title>
        <authorList>
            <person name="Ahrendt S.R."/>
            <person name="Quandt C.A."/>
            <person name="Ciobanu D."/>
            <person name="Clum A."/>
            <person name="Salamov A."/>
            <person name="Andreopoulos B."/>
            <person name="Cheng J.F."/>
            <person name="Woyke T."/>
            <person name="Pelin A."/>
            <person name="Henrissat B."/>
            <person name="Reynolds N.K."/>
            <person name="Benny G.L."/>
            <person name="Smith M.E."/>
            <person name="James T.Y."/>
            <person name="Grigoriev I.V."/>
        </authorList>
    </citation>
    <scope>NUCLEOTIDE SEQUENCE [LARGE SCALE GENOMIC DNA]</scope>
    <source>
        <strain evidence="4">RSA 468</strain>
    </source>
</reference>
<gene>
    <name evidence="3" type="ORF">BJ085DRAFT_31758</name>
</gene>
<organism evidence="3 4">
    <name type="scientific">Dimargaris cristalligena</name>
    <dbReference type="NCBI Taxonomy" id="215637"/>
    <lineage>
        <taxon>Eukaryota</taxon>
        <taxon>Fungi</taxon>
        <taxon>Fungi incertae sedis</taxon>
        <taxon>Zoopagomycota</taxon>
        <taxon>Kickxellomycotina</taxon>
        <taxon>Dimargaritomycetes</taxon>
        <taxon>Dimargaritales</taxon>
        <taxon>Dimargaritaceae</taxon>
        <taxon>Dimargaris</taxon>
    </lineage>
</organism>
<evidence type="ECO:0000313" key="3">
    <source>
        <dbReference type="EMBL" id="RKP35294.1"/>
    </source>
</evidence>
<evidence type="ECO:0000313" key="4">
    <source>
        <dbReference type="Proteomes" id="UP000268162"/>
    </source>
</evidence>
<sequence length="133" mass="13706">MRSSLIIPFAAVFLVATAAALPTPLVRRDTAAEEADKAKNDAILGGSGIIASMAGAAGAVVHGGKAVGKSIGETAGKAAEKVKNETEEAAKRAKDAANQVQETVKNTVDDKRKNLGSKIEGFGKDSNERVFIK</sequence>
<dbReference type="AlphaFoldDB" id="A0A4P9ZPD3"/>
<proteinExistence type="predicted"/>
<feature type="chain" id="PRO_5020551485" evidence="2">
    <location>
        <begin position="21"/>
        <end position="133"/>
    </location>
</feature>
<feature type="compositionally biased region" description="Basic and acidic residues" evidence="1">
    <location>
        <begin position="84"/>
        <end position="95"/>
    </location>
</feature>
<evidence type="ECO:0000256" key="1">
    <source>
        <dbReference type="SAM" id="MobiDB-lite"/>
    </source>
</evidence>
<name>A0A4P9ZPD3_9FUNG</name>
<keyword evidence="2" id="KW-0732">Signal</keyword>
<dbReference type="EMBL" id="ML002908">
    <property type="protein sequence ID" value="RKP35294.1"/>
    <property type="molecule type" value="Genomic_DNA"/>
</dbReference>